<accession>A0A0R3WMZ8</accession>
<dbReference type="InterPro" id="IPR036388">
    <property type="entry name" value="WH-like_DNA-bd_sf"/>
</dbReference>
<evidence type="ECO:0000313" key="1">
    <source>
        <dbReference type="WBParaSite" id="TTAC_0000213601-mRNA-1"/>
    </source>
</evidence>
<dbReference type="Gene3D" id="1.10.10.10">
    <property type="entry name" value="Winged helix-like DNA-binding domain superfamily/Winged helix DNA-binding domain"/>
    <property type="match status" value="1"/>
</dbReference>
<reference evidence="1" key="1">
    <citation type="submission" date="2017-02" db="UniProtKB">
        <authorList>
            <consortium name="WormBaseParasite"/>
        </authorList>
    </citation>
    <scope>IDENTIFICATION</scope>
</reference>
<sequence length="86" mass="9724">LLMALLDIKSKEELASVVETRHWKLLPPDADAKDNEEWIFITNHEASVKSTNIKEKVTFDAMARSAHAFKPSVGRFFIQAPDKQTA</sequence>
<proteinExistence type="predicted"/>
<protein>
    <submittedName>
        <fullName evidence="1">SEC63 domain-containing protein</fullName>
    </submittedName>
</protein>
<dbReference type="AlphaFoldDB" id="A0A0R3WMZ8"/>
<organism evidence="1">
    <name type="scientific">Hydatigena taeniaeformis</name>
    <name type="common">Feline tapeworm</name>
    <name type="synonym">Taenia taeniaeformis</name>
    <dbReference type="NCBI Taxonomy" id="6205"/>
    <lineage>
        <taxon>Eukaryota</taxon>
        <taxon>Metazoa</taxon>
        <taxon>Spiralia</taxon>
        <taxon>Lophotrochozoa</taxon>
        <taxon>Platyhelminthes</taxon>
        <taxon>Cestoda</taxon>
        <taxon>Eucestoda</taxon>
        <taxon>Cyclophyllidea</taxon>
        <taxon>Taeniidae</taxon>
        <taxon>Hydatigera</taxon>
    </lineage>
</organism>
<dbReference type="STRING" id="6205.A0A0R3WMZ8"/>
<name>A0A0R3WMZ8_HYDTA</name>
<dbReference type="WBParaSite" id="TTAC_0000213601-mRNA-1">
    <property type="protein sequence ID" value="TTAC_0000213601-mRNA-1"/>
    <property type="gene ID" value="TTAC_0000213601"/>
</dbReference>